<feature type="transmembrane region" description="Helical" evidence="6">
    <location>
        <begin position="78"/>
        <end position="98"/>
    </location>
</feature>
<comment type="subcellular location">
    <subcellularLocation>
        <location evidence="1">Cell membrane</location>
        <topology evidence="1">Multi-pass membrane protein</topology>
    </subcellularLocation>
</comment>
<gene>
    <name evidence="7" type="ORF">L195_g034913</name>
</gene>
<dbReference type="Proteomes" id="UP000236291">
    <property type="component" value="Unassembled WGS sequence"/>
</dbReference>
<proteinExistence type="predicted"/>
<accession>A0A2K3LK62</accession>
<dbReference type="EMBL" id="ASHM01035026">
    <property type="protein sequence ID" value="PNX78930.1"/>
    <property type="molecule type" value="Genomic_DNA"/>
</dbReference>
<dbReference type="ExpressionAtlas" id="A0A2K3LK62">
    <property type="expression patterns" value="baseline"/>
</dbReference>
<evidence type="ECO:0000256" key="5">
    <source>
        <dbReference type="ARBA" id="ARBA00023136"/>
    </source>
</evidence>
<protein>
    <recommendedName>
        <fullName evidence="9">p-hydroxybenzoic acid efflux pump subunit aaeB</fullName>
    </recommendedName>
</protein>
<evidence type="ECO:0000256" key="3">
    <source>
        <dbReference type="ARBA" id="ARBA00022692"/>
    </source>
</evidence>
<feature type="non-terminal residue" evidence="7">
    <location>
        <position position="189"/>
    </location>
</feature>
<evidence type="ECO:0000256" key="2">
    <source>
        <dbReference type="ARBA" id="ARBA00022475"/>
    </source>
</evidence>
<feature type="transmembrane region" description="Helical" evidence="6">
    <location>
        <begin position="135"/>
        <end position="154"/>
    </location>
</feature>
<dbReference type="PANTHER" id="PTHR30509:SF9">
    <property type="entry name" value="MULTIDRUG RESISTANCE PROTEIN MDTO"/>
    <property type="match status" value="1"/>
</dbReference>
<dbReference type="STRING" id="57577.A0A2K3LK62"/>
<feature type="transmembrane region" description="Helical" evidence="6">
    <location>
        <begin position="104"/>
        <end position="123"/>
    </location>
</feature>
<evidence type="ECO:0000256" key="6">
    <source>
        <dbReference type="SAM" id="Phobius"/>
    </source>
</evidence>
<dbReference type="GO" id="GO:0005886">
    <property type="term" value="C:plasma membrane"/>
    <property type="evidence" value="ECO:0007669"/>
    <property type="project" value="UniProtKB-SubCell"/>
</dbReference>
<reference evidence="7 8" key="2">
    <citation type="journal article" date="2017" name="Front. Plant Sci.">
        <title>Gene Classification and Mining of Molecular Markers Useful in Red Clover (Trifolium pratense) Breeding.</title>
        <authorList>
            <person name="Istvanek J."/>
            <person name="Dluhosova J."/>
            <person name="Dluhos P."/>
            <person name="Patkova L."/>
            <person name="Nedelnik J."/>
            <person name="Repkova J."/>
        </authorList>
    </citation>
    <scope>NUCLEOTIDE SEQUENCE [LARGE SCALE GENOMIC DNA]</scope>
    <source>
        <strain evidence="8">cv. Tatra</strain>
        <tissue evidence="7">Young leaves</tissue>
    </source>
</reference>
<keyword evidence="3 6" id="KW-0812">Transmembrane</keyword>
<evidence type="ECO:0008006" key="9">
    <source>
        <dbReference type="Google" id="ProtNLM"/>
    </source>
</evidence>
<keyword evidence="5 6" id="KW-0472">Membrane</keyword>
<evidence type="ECO:0000313" key="8">
    <source>
        <dbReference type="Proteomes" id="UP000236291"/>
    </source>
</evidence>
<dbReference type="AlphaFoldDB" id="A0A2K3LK62"/>
<evidence type="ECO:0000256" key="1">
    <source>
        <dbReference type="ARBA" id="ARBA00004651"/>
    </source>
</evidence>
<keyword evidence="2" id="KW-1003">Cell membrane</keyword>
<comment type="caution">
    <text evidence="7">The sequence shown here is derived from an EMBL/GenBank/DDBJ whole genome shotgun (WGS) entry which is preliminary data.</text>
</comment>
<feature type="transmembrane region" description="Helical" evidence="6">
    <location>
        <begin position="47"/>
        <end position="66"/>
    </location>
</feature>
<dbReference type="PANTHER" id="PTHR30509">
    <property type="entry name" value="P-HYDROXYBENZOIC ACID EFFLUX PUMP SUBUNIT-RELATED"/>
    <property type="match status" value="1"/>
</dbReference>
<feature type="transmembrane region" description="Helical" evidence="6">
    <location>
        <begin position="160"/>
        <end position="180"/>
    </location>
</feature>
<sequence length="189" mass="20178">METLPLNLILSFFNIPPLWKECLSSAFRTALACTIVAIVTLYGPISITSLITFPAFSYVVVILIIINDATLGDALRGCWLGLYATIQSLGPAILSLWAIGPNRLSKGTASIAVALAAFVVVLPSAQSTHLIAKRISLGQIVLVYVVAYANGVHIDTFMHPIQLAASTALGVFACVVALLLPYPRFACYQ</sequence>
<evidence type="ECO:0000256" key="4">
    <source>
        <dbReference type="ARBA" id="ARBA00022989"/>
    </source>
</evidence>
<organism evidence="7 8">
    <name type="scientific">Trifolium pratense</name>
    <name type="common">Red clover</name>
    <dbReference type="NCBI Taxonomy" id="57577"/>
    <lineage>
        <taxon>Eukaryota</taxon>
        <taxon>Viridiplantae</taxon>
        <taxon>Streptophyta</taxon>
        <taxon>Embryophyta</taxon>
        <taxon>Tracheophyta</taxon>
        <taxon>Spermatophyta</taxon>
        <taxon>Magnoliopsida</taxon>
        <taxon>eudicotyledons</taxon>
        <taxon>Gunneridae</taxon>
        <taxon>Pentapetalae</taxon>
        <taxon>rosids</taxon>
        <taxon>fabids</taxon>
        <taxon>Fabales</taxon>
        <taxon>Fabaceae</taxon>
        <taxon>Papilionoideae</taxon>
        <taxon>50 kb inversion clade</taxon>
        <taxon>NPAAA clade</taxon>
        <taxon>Hologalegina</taxon>
        <taxon>IRL clade</taxon>
        <taxon>Trifolieae</taxon>
        <taxon>Trifolium</taxon>
    </lineage>
</organism>
<keyword evidence="4 6" id="KW-1133">Transmembrane helix</keyword>
<reference evidence="7 8" key="1">
    <citation type="journal article" date="2014" name="Am. J. Bot.">
        <title>Genome assembly and annotation for red clover (Trifolium pratense; Fabaceae).</title>
        <authorList>
            <person name="Istvanek J."/>
            <person name="Jaros M."/>
            <person name="Krenek A."/>
            <person name="Repkova J."/>
        </authorList>
    </citation>
    <scope>NUCLEOTIDE SEQUENCE [LARGE SCALE GENOMIC DNA]</scope>
    <source>
        <strain evidence="8">cv. Tatra</strain>
        <tissue evidence="7">Young leaves</tissue>
    </source>
</reference>
<name>A0A2K3LK62_TRIPR</name>
<evidence type="ECO:0000313" key="7">
    <source>
        <dbReference type="EMBL" id="PNX78930.1"/>
    </source>
</evidence>